<keyword evidence="11" id="KW-1185">Reference proteome</keyword>
<dbReference type="InterPro" id="IPR011063">
    <property type="entry name" value="TilS/TtcA_N"/>
</dbReference>
<evidence type="ECO:0000259" key="9">
    <source>
        <dbReference type="SMART" id="SM00977"/>
    </source>
</evidence>
<evidence type="ECO:0000256" key="8">
    <source>
        <dbReference type="HAMAP-Rule" id="MF_01161"/>
    </source>
</evidence>
<keyword evidence="5 8" id="KW-0547">Nucleotide-binding</keyword>
<dbReference type="Proteomes" id="UP000613208">
    <property type="component" value="Unassembled WGS sequence"/>
</dbReference>
<dbReference type="SMART" id="SM00977">
    <property type="entry name" value="TilS_C"/>
    <property type="match status" value="1"/>
</dbReference>
<accession>A0A916QBH2</accession>
<dbReference type="NCBIfam" id="TIGR02433">
    <property type="entry name" value="lysidine_TilS_C"/>
    <property type="match status" value="1"/>
</dbReference>
<comment type="domain">
    <text evidence="8">The N-terminal region contains the highly conserved SGGXDS motif, predicted to be a P-loop motif involved in ATP binding.</text>
</comment>
<comment type="similarity">
    <text evidence="8">Belongs to the tRNA(Ile)-lysidine synthase family.</text>
</comment>
<evidence type="ECO:0000256" key="6">
    <source>
        <dbReference type="ARBA" id="ARBA00022840"/>
    </source>
</evidence>
<dbReference type="EMBL" id="BLYI01000038">
    <property type="protein sequence ID" value="GFO85424.1"/>
    <property type="molecule type" value="Genomic_DNA"/>
</dbReference>
<evidence type="ECO:0000313" key="10">
    <source>
        <dbReference type="EMBL" id="GFO85424.1"/>
    </source>
</evidence>
<dbReference type="Gene3D" id="3.40.50.620">
    <property type="entry name" value="HUPs"/>
    <property type="match status" value="1"/>
</dbReference>
<dbReference type="Pfam" id="PF11734">
    <property type="entry name" value="TilS_C"/>
    <property type="match status" value="1"/>
</dbReference>
<reference evidence="10" key="1">
    <citation type="submission" date="2020-06" db="EMBL/GenBank/DDBJ databases">
        <title>Characterization of fructooligosaccharide metabolism and fructooligosaccharide-degrading enzymes in human commensal butyrate producers.</title>
        <authorList>
            <person name="Tanno H."/>
            <person name="Fujii T."/>
            <person name="Hirano K."/>
            <person name="Maeno S."/>
            <person name="Tonozuka T."/>
            <person name="Sakamoto M."/>
            <person name="Ohkuma M."/>
            <person name="Tochio T."/>
            <person name="Endo A."/>
        </authorList>
    </citation>
    <scope>NUCLEOTIDE SEQUENCE</scope>
    <source>
        <strain evidence="10">JCM 17466</strain>
    </source>
</reference>
<evidence type="ECO:0000256" key="1">
    <source>
        <dbReference type="ARBA" id="ARBA00004496"/>
    </source>
</evidence>
<dbReference type="NCBIfam" id="TIGR02432">
    <property type="entry name" value="lysidine_TilS_N"/>
    <property type="match status" value="1"/>
</dbReference>
<dbReference type="InterPro" id="IPR012795">
    <property type="entry name" value="tRNA_Ile_lys_synt_N"/>
</dbReference>
<dbReference type="InterPro" id="IPR014729">
    <property type="entry name" value="Rossmann-like_a/b/a_fold"/>
</dbReference>
<evidence type="ECO:0000256" key="7">
    <source>
        <dbReference type="ARBA" id="ARBA00048539"/>
    </source>
</evidence>
<comment type="subcellular location">
    <subcellularLocation>
        <location evidence="1 8">Cytoplasm</location>
    </subcellularLocation>
</comment>
<keyword evidence="2 8" id="KW-0963">Cytoplasm</keyword>
<proteinExistence type="inferred from homology"/>
<organism evidence="10 11">
    <name type="scientific">Anaerostipes butyraticus</name>
    <dbReference type="NCBI Taxonomy" id="645466"/>
    <lineage>
        <taxon>Bacteria</taxon>
        <taxon>Bacillati</taxon>
        <taxon>Bacillota</taxon>
        <taxon>Clostridia</taxon>
        <taxon>Lachnospirales</taxon>
        <taxon>Lachnospiraceae</taxon>
        <taxon>Anaerostipes</taxon>
    </lineage>
</organism>
<evidence type="ECO:0000313" key="11">
    <source>
        <dbReference type="Proteomes" id="UP000613208"/>
    </source>
</evidence>
<protein>
    <recommendedName>
        <fullName evidence="8">tRNA(Ile)-lysidine synthase</fullName>
        <ecNumber evidence="8">6.3.4.19</ecNumber>
    </recommendedName>
    <alternativeName>
        <fullName evidence="8">tRNA(Ile)-2-lysyl-cytidine synthase</fullName>
    </alternativeName>
    <alternativeName>
        <fullName evidence="8">tRNA(Ile)-lysidine synthetase</fullName>
    </alternativeName>
</protein>
<dbReference type="GO" id="GO:0005524">
    <property type="term" value="F:ATP binding"/>
    <property type="evidence" value="ECO:0007669"/>
    <property type="project" value="UniProtKB-UniRule"/>
</dbReference>
<dbReference type="SUPFAM" id="SSF56037">
    <property type="entry name" value="PheT/TilS domain"/>
    <property type="match status" value="1"/>
</dbReference>
<dbReference type="GO" id="GO:0006400">
    <property type="term" value="P:tRNA modification"/>
    <property type="evidence" value="ECO:0007669"/>
    <property type="project" value="UniProtKB-UniRule"/>
</dbReference>
<dbReference type="SUPFAM" id="SSF52402">
    <property type="entry name" value="Adenine nucleotide alpha hydrolases-like"/>
    <property type="match status" value="1"/>
</dbReference>
<dbReference type="PANTHER" id="PTHR43033:SF1">
    <property type="entry name" value="TRNA(ILE)-LYSIDINE SYNTHASE-RELATED"/>
    <property type="match status" value="1"/>
</dbReference>
<feature type="binding site" evidence="8">
    <location>
        <begin position="25"/>
        <end position="30"/>
    </location>
    <ligand>
        <name>ATP</name>
        <dbReference type="ChEBI" id="CHEBI:30616"/>
    </ligand>
</feature>
<evidence type="ECO:0000256" key="3">
    <source>
        <dbReference type="ARBA" id="ARBA00022598"/>
    </source>
</evidence>
<comment type="function">
    <text evidence="8">Ligates lysine onto the cytidine present at position 34 of the AUA codon-specific tRNA(Ile) that contains the anticodon CAU, in an ATP-dependent manner. Cytidine is converted to lysidine, thus changing the amino acid specificity of the tRNA from methionine to isoleucine.</text>
</comment>
<evidence type="ECO:0000256" key="2">
    <source>
        <dbReference type="ARBA" id="ARBA00022490"/>
    </source>
</evidence>
<dbReference type="HAMAP" id="MF_01161">
    <property type="entry name" value="tRNA_Ile_lys_synt"/>
    <property type="match status" value="1"/>
</dbReference>
<dbReference type="CDD" id="cd01992">
    <property type="entry name" value="TilS_N"/>
    <property type="match status" value="1"/>
</dbReference>
<keyword evidence="4 8" id="KW-0819">tRNA processing</keyword>
<keyword evidence="6 8" id="KW-0067">ATP-binding</keyword>
<dbReference type="EC" id="6.3.4.19" evidence="8"/>
<keyword evidence="3 8" id="KW-0436">Ligase</keyword>
<dbReference type="InterPro" id="IPR012094">
    <property type="entry name" value="tRNA_Ile_lys_synt"/>
</dbReference>
<gene>
    <name evidence="8 10" type="primary">tilS</name>
    <name evidence="10" type="ORF">ANBU17_17710</name>
</gene>
<dbReference type="AlphaFoldDB" id="A0A916QBH2"/>
<dbReference type="InterPro" id="IPR012796">
    <property type="entry name" value="Lysidine-tRNA-synth_C"/>
</dbReference>
<dbReference type="SUPFAM" id="SSF82829">
    <property type="entry name" value="MesJ substrate recognition domain-like"/>
    <property type="match status" value="1"/>
</dbReference>
<dbReference type="GO" id="GO:0032267">
    <property type="term" value="F:tRNA(Ile)-lysidine synthase activity"/>
    <property type="evidence" value="ECO:0007669"/>
    <property type="project" value="UniProtKB-EC"/>
</dbReference>
<dbReference type="PANTHER" id="PTHR43033">
    <property type="entry name" value="TRNA(ILE)-LYSIDINE SYNTHASE-RELATED"/>
    <property type="match status" value="1"/>
</dbReference>
<dbReference type="RefSeq" id="WP_243282595.1">
    <property type="nucleotide sequence ID" value="NZ_BLYI01000038.1"/>
</dbReference>
<dbReference type="GO" id="GO:0005737">
    <property type="term" value="C:cytoplasm"/>
    <property type="evidence" value="ECO:0007669"/>
    <property type="project" value="UniProtKB-SubCell"/>
</dbReference>
<sequence length="461" mass="53203">MEKVIKFIKKKSLIQEGDFVVAGVSGGADSVYLLLVLCRLRKEMKIDILAVHVNHQIRQEAYEDQHFVETLCRNLNVPCRVVSEDVAARAGRRKMTLEEAGREARYEAFYKELKGKKNGKIAVAHHQNDQAETFLFRIARGTGLEGAKAMRADDFPVVRPLLCMKKQEIKDELEKTGQTWVEDASNEDTAYARNQIRHYVVPPLEKVNEKAVKHIASLTEDLQEAGAFLEEEIKKAFQEAVTRQDGRRIIDTGILKEKHLWIQKQVIKRTLEETAGRKKDIEKRHILQVLDLAQGETGRQISLPYKITAEKSYQFLFLYQKGKEEEKGIKGRLIQEKMKDFLNISEKDCIKIIDYDRIEKGIQLRCRQPGDYFTFGPREKKKSLNRYFIDEKVPRHLRDRIPLAADGSHIVWIIGRRVSSHYEVSDATRHYLKLEFKGEGDEVHAENQGVDLRGESKSEDC</sequence>
<evidence type="ECO:0000256" key="5">
    <source>
        <dbReference type="ARBA" id="ARBA00022741"/>
    </source>
</evidence>
<feature type="domain" description="Lysidine-tRNA(Ile) synthetase C-terminal" evidence="9">
    <location>
        <begin position="362"/>
        <end position="434"/>
    </location>
</feature>
<comment type="catalytic activity">
    <reaction evidence="7 8">
        <text>cytidine(34) in tRNA(Ile2) + L-lysine + ATP = lysidine(34) in tRNA(Ile2) + AMP + diphosphate + H(+)</text>
        <dbReference type="Rhea" id="RHEA:43744"/>
        <dbReference type="Rhea" id="RHEA-COMP:10625"/>
        <dbReference type="Rhea" id="RHEA-COMP:10670"/>
        <dbReference type="ChEBI" id="CHEBI:15378"/>
        <dbReference type="ChEBI" id="CHEBI:30616"/>
        <dbReference type="ChEBI" id="CHEBI:32551"/>
        <dbReference type="ChEBI" id="CHEBI:33019"/>
        <dbReference type="ChEBI" id="CHEBI:82748"/>
        <dbReference type="ChEBI" id="CHEBI:83665"/>
        <dbReference type="ChEBI" id="CHEBI:456215"/>
        <dbReference type="EC" id="6.3.4.19"/>
    </reaction>
</comment>
<evidence type="ECO:0000256" key="4">
    <source>
        <dbReference type="ARBA" id="ARBA00022694"/>
    </source>
</evidence>
<comment type="caution">
    <text evidence="10">The sequence shown here is derived from an EMBL/GenBank/DDBJ whole genome shotgun (WGS) entry which is preliminary data.</text>
</comment>
<dbReference type="Pfam" id="PF01171">
    <property type="entry name" value="ATP_bind_3"/>
    <property type="match status" value="1"/>
</dbReference>
<dbReference type="Gene3D" id="1.20.59.20">
    <property type="match status" value="1"/>
</dbReference>
<name>A0A916QBH2_9FIRM</name>